<dbReference type="EMBL" id="JAYMGO010000008">
    <property type="protein sequence ID" value="KAL1269298.1"/>
    <property type="molecule type" value="Genomic_DNA"/>
</dbReference>
<evidence type="ECO:0000313" key="1">
    <source>
        <dbReference type="EMBL" id="KAL1269298.1"/>
    </source>
</evidence>
<proteinExistence type="predicted"/>
<evidence type="ECO:0000313" key="2">
    <source>
        <dbReference type="Proteomes" id="UP001558613"/>
    </source>
</evidence>
<keyword evidence="2" id="KW-1185">Reference proteome</keyword>
<comment type="caution">
    <text evidence="1">The sequence shown here is derived from an EMBL/GenBank/DDBJ whole genome shotgun (WGS) entry which is preliminary data.</text>
</comment>
<name>A0ABR3MXC0_9TELE</name>
<organism evidence="1 2">
    <name type="scientific">Cirrhinus molitorella</name>
    <name type="common">mud carp</name>
    <dbReference type="NCBI Taxonomy" id="172907"/>
    <lineage>
        <taxon>Eukaryota</taxon>
        <taxon>Metazoa</taxon>
        <taxon>Chordata</taxon>
        <taxon>Craniata</taxon>
        <taxon>Vertebrata</taxon>
        <taxon>Euteleostomi</taxon>
        <taxon>Actinopterygii</taxon>
        <taxon>Neopterygii</taxon>
        <taxon>Teleostei</taxon>
        <taxon>Ostariophysi</taxon>
        <taxon>Cypriniformes</taxon>
        <taxon>Cyprinidae</taxon>
        <taxon>Labeoninae</taxon>
        <taxon>Labeonini</taxon>
        <taxon>Cirrhinus</taxon>
    </lineage>
</organism>
<accession>A0ABR3MXC0</accession>
<protein>
    <submittedName>
        <fullName evidence="1">Uncharacterized protein</fullName>
    </submittedName>
</protein>
<reference evidence="1 2" key="1">
    <citation type="submission" date="2023-09" db="EMBL/GenBank/DDBJ databases">
        <authorList>
            <person name="Wang M."/>
        </authorList>
    </citation>
    <scope>NUCLEOTIDE SEQUENCE [LARGE SCALE GENOMIC DNA]</scope>
    <source>
        <strain evidence="1">GT-2023</strain>
        <tissue evidence="1">Liver</tissue>
    </source>
</reference>
<gene>
    <name evidence="1" type="ORF">QQF64_031587</name>
</gene>
<sequence>MLQKTPERQRLKIPEPLSKELLLLSARATAEKRVPVPNKTPERQRLKIPELLSKELLQLSAQAYSEKGAPTPKETPERQRLKIPEPLSKELLQLSAQASIVKGAPVLQKTPERQRHKIPEPLKQKLLKPTCTWLPSSHRKHLYTTGTLCMLGPETLPAEPLKGATIVQLCSELKREIRIANAAHRRKIEDCF</sequence>
<dbReference type="Proteomes" id="UP001558613">
    <property type="component" value="Unassembled WGS sequence"/>
</dbReference>